<evidence type="ECO:0000313" key="13">
    <source>
        <dbReference type="Proteomes" id="UP001470230"/>
    </source>
</evidence>
<proteinExistence type="inferred from homology"/>
<evidence type="ECO:0000256" key="10">
    <source>
        <dbReference type="ARBA" id="ARBA00031501"/>
    </source>
</evidence>
<dbReference type="Gene3D" id="3.20.20.80">
    <property type="entry name" value="Glycosidases"/>
    <property type="match status" value="2"/>
</dbReference>
<dbReference type="Gene3D" id="2.60.40.10">
    <property type="entry name" value="Immunoglobulins"/>
    <property type="match status" value="3"/>
</dbReference>
<dbReference type="Pfam" id="PF02446">
    <property type="entry name" value="Glyco_hydro_77"/>
    <property type="match status" value="1"/>
</dbReference>
<dbReference type="Pfam" id="PF00686">
    <property type="entry name" value="CBM_20"/>
    <property type="match status" value="3"/>
</dbReference>
<evidence type="ECO:0000313" key="12">
    <source>
        <dbReference type="EMBL" id="KAK8846233.1"/>
    </source>
</evidence>
<keyword evidence="8" id="KW-0119">Carbohydrate metabolism</keyword>
<dbReference type="InterPro" id="IPR013784">
    <property type="entry name" value="Carb-bd-like_fold"/>
</dbReference>
<dbReference type="SMART" id="SM01065">
    <property type="entry name" value="CBM_2"/>
    <property type="match status" value="3"/>
</dbReference>
<dbReference type="InterPro" id="IPR013783">
    <property type="entry name" value="Ig-like_fold"/>
</dbReference>
<evidence type="ECO:0000256" key="7">
    <source>
        <dbReference type="ARBA" id="ARBA00022679"/>
    </source>
</evidence>
<evidence type="ECO:0000256" key="1">
    <source>
        <dbReference type="ARBA" id="ARBA00000439"/>
    </source>
</evidence>
<sequence length="1103" mass="129000">MKAKFYLRTSKQSSAKLYIYGSLPELGAGNPNEGIALDQDLSNPEYPWTTTIDINTPPSQKGRQQGLIWYSYFYKTKFGSIVREVCPKRFINISNCNCSFYDTFDKPTPIGDIIVRFRVHYNTNYGQELYVCGDPVELGKWNPKRAVLLGYVGDGYWEGTIRLPLNDKPQVLYYKYIVFTSARNYFWEGEENHRFELSAAQQPTIFEINDVYHWNDPTNDVYSTLPFTNVLNRRPHSASSEAPVISDTTSPDKVKITFIVKSPHVKPNQQLVIVGSSQEIGNWHPGRGVRMDDSAFPEWKATVIFDKNSLPFEYKYCIIDKASSPNPFANGFWETRPNRICQINSSNNNSKDSSKYSIFIDDWITNPNSNQFKGFGITAPLFSIHTDDSLGIGQYTDLNKLVDYCNLIGSSMINLLPLNDTTTDGSWSDSNPYRHISAFALHPIYIDLQKISDLHSEITSVLGDLDDFKNEISAQEKIDYPRVFAFKMQKLHQIFALIRGSLEENEKFNLFINQNSQWLEPYALFSVLREKNGTVNYHQWRETRNLEKGAKSISDRQFRDLLKENSNDLVFYYWIQFVCDDQFKAAKAYARKRRVVLKCDVQIGVPVMSVDCWLYPSLFNIDMATVPFTSSNSHGNLNYCYQMFNEIRNENDSYCPSYNWPQNATTDFSWWRLRLRRLADLFDAIELEHIFEFFRTWDIPINDCVRSLLGHYEPSLSYSKGELKDRGLFDFDFKSFTKPEIRWSQIQQRFGSLSDDVAAEFFSNFSHGNKEDIQYTFKNELNTEVKIHEYLLDPKNQRKFNITSEQERIEFEIKLFELLSNVLLIEDKSKRDHYNVRCQAFVESVGRRPTTNPDHFNYDTIESSAWKNLSEQQKSVVKGIYYDYFVKRQKELWLELSNSRFQMLKESTNMLICAEEISQSDEVLSKNIQNRGFISLRVQRVPETSDPSSCDASTINSMDIYGTKLFDKIREFPYFSIATPSTVNMPSIRGWWEEENRDVIKRFWQEEIWRNDEPPPVCETWIQEIILRQHLWAQSMWTIFLLQDLVDIDDRFRLQSPSDERINDPNDKDHHWNYRYPFSIEELISASDLSFKIRDLVKSSGRI</sequence>
<dbReference type="SUPFAM" id="SSF49452">
    <property type="entry name" value="Starch-binding domain-like"/>
    <property type="match status" value="3"/>
</dbReference>
<comment type="subcellular location">
    <subcellularLocation>
        <location evidence="2">Cytoplasm</location>
    </subcellularLocation>
</comment>
<protein>
    <recommendedName>
        <fullName evidence="4">4-alpha-glucanotransferase</fullName>
        <ecNumber evidence="4">2.4.1.25</ecNumber>
    </recommendedName>
    <alternativeName>
        <fullName evidence="9">Amylomaltase</fullName>
    </alternativeName>
    <alternativeName>
        <fullName evidence="10">Disproportionating enzyme</fullName>
    </alternativeName>
</protein>
<gene>
    <name evidence="12" type="ORF">M9Y10_020239</name>
</gene>
<keyword evidence="6" id="KW-0328">Glycosyltransferase</keyword>
<dbReference type="SUPFAM" id="SSF51445">
    <property type="entry name" value="(Trans)glycosidases"/>
    <property type="match status" value="1"/>
</dbReference>
<evidence type="ECO:0000256" key="5">
    <source>
        <dbReference type="ARBA" id="ARBA00022490"/>
    </source>
</evidence>
<dbReference type="EMBL" id="JAPFFF010000029">
    <property type="protein sequence ID" value="KAK8846233.1"/>
    <property type="molecule type" value="Genomic_DNA"/>
</dbReference>
<evidence type="ECO:0000259" key="11">
    <source>
        <dbReference type="PROSITE" id="PS51166"/>
    </source>
</evidence>
<dbReference type="CDD" id="cd05467">
    <property type="entry name" value="CBM20"/>
    <property type="match status" value="1"/>
</dbReference>
<feature type="domain" description="CBM20" evidence="11">
    <location>
        <begin position="107"/>
        <end position="216"/>
    </location>
</feature>
<dbReference type="EC" id="2.4.1.25" evidence="4"/>
<name>A0ABR2HFR5_9EUKA</name>
<keyword evidence="7" id="KW-0808">Transferase</keyword>
<evidence type="ECO:0000256" key="6">
    <source>
        <dbReference type="ARBA" id="ARBA00022676"/>
    </source>
</evidence>
<dbReference type="PANTHER" id="PTHR32518">
    <property type="match status" value="1"/>
</dbReference>
<evidence type="ECO:0000256" key="3">
    <source>
        <dbReference type="ARBA" id="ARBA00005684"/>
    </source>
</evidence>
<organism evidence="12 13">
    <name type="scientific">Tritrichomonas musculus</name>
    <dbReference type="NCBI Taxonomy" id="1915356"/>
    <lineage>
        <taxon>Eukaryota</taxon>
        <taxon>Metamonada</taxon>
        <taxon>Parabasalia</taxon>
        <taxon>Tritrichomonadida</taxon>
        <taxon>Tritrichomonadidae</taxon>
        <taxon>Tritrichomonas</taxon>
    </lineage>
</organism>
<dbReference type="InterPro" id="IPR003385">
    <property type="entry name" value="Glyco_hydro_77"/>
</dbReference>
<comment type="similarity">
    <text evidence="3">Belongs to the disproportionating enzyme family.</text>
</comment>
<comment type="catalytic activity">
    <reaction evidence="1">
        <text>Transfers a segment of a (1-&gt;4)-alpha-D-glucan to a new position in an acceptor, which may be glucose or a (1-&gt;4)-alpha-D-glucan.</text>
        <dbReference type="EC" id="2.4.1.25"/>
    </reaction>
</comment>
<keyword evidence="13" id="KW-1185">Reference proteome</keyword>
<dbReference type="PANTHER" id="PTHR32518:SF3">
    <property type="entry name" value="4-ALPHA-GLUCANOTRANSFERASE"/>
    <property type="match status" value="1"/>
</dbReference>
<comment type="caution">
    <text evidence="12">The sequence shown here is derived from an EMBL/GenBank/DDBJ whole genome shotgun (WGS) entry which is preliminary data.</text>
</comment>
<evidence type="ECO:0000256" key="2">
    <source>
        <dbReference type="ARBA" id="ARBA00004496"/>
    </source>
</evidence>
<keyword evidence="5" id="KW-0963">Cytoplasm</keyword>
<dbReference type="InterPro" id="IPR002044">
    <property type="entry name" value="CBM20"/>
</dbReference>
<dbReference type="PROSITE" id="PS51166">
    <property type="entry name" value="CBM20"/>
    <property type="match status" value="2"/>
</dbReference>
<dbReference type="InterPro" id="IPR017853">
    <property type="entry name" value="GH"/>
</dbReference>
<evidence type="ECO:0000256" key="8">
    <source>
        <dbReference type="ARBA" id="ARBA00023277"/>
    </source>
</evidence>
<feature type="domain" description="CBM20" evidence="11">
    <location>
        <begin position="248"/>
        <end position="365"/>
    </location>
</feature>
<reference evidence="12 13" key="1">
    <citation type="submission" date="2024-04" db="EMBL/GenBank/DDBJ databases">
        <title>Tritrichomonas musculus Genome.</title>
        <authorList>
            <person name="Alves-Ferreira E."/>
            <person name="Grigg M."/>
            <person name="Lorenzi H."/>
            <person name="Galac M."/>
        </authorList>
    </citation>
    <scope>NUCLEOTIDE SEQUENCE [LARGE SCALE GENOMIC DNA]</scope>
    <source>
        <strain evidence="12 13">EAF2021</strain>
    </source>
</reference>
<evidence type="ECO:0000256" key="9">
    <source>
        <dbReference type="ARBA" id="ARBA00031423"/>
    </source>
</evidence>
<accession>A0ABR2HFR5</accession>
<evidence type="ECO:0000256" key="4">
    <source>
        <dbReference type="ARBA" id="ARBA00012560"/>
    </source>
</evidence>
<dbReference type="Proteomes" id="UP001470230">
    <property type="component" value="Unassembled WGS sequence"/>
</dbReference>